<dbReference type="PANTHER" id="PTHR33962">
    <property type="entry name" value="RECQ-MEDIATED GENOME INSTABILITY PROTEIN 2 RMI2"/>
    <property type="match status" value="1"/>
</dbReference>
<dbReference type="AlphaFoldDB" id="A0A835NN13"/>
<protein>
    <submittedName>
        <fullName evidence="2">Uncharacterized protein</fullName>
    </submittedName>
</protein>
<dbReference type="Proteomes" id="UP000618051">
    <property type="component" value="Unassembled WGS sequence"/>
</dbReference>
<evidence type="ECO:0000313" key="2">
    <source>
        <dbReference type="EMBL" id="KAG0117925.1"/>
    </source>
</evidence>
<accession>A0A835NN13</accession>
<proteinExistence type="predicted"/>
<reference evidence="2" key="1">
    <citation type="submission" date="2020-10" db="EMBL/GenBank/DDBJ databases">
        <title>Feather gene expression reveals the developmental basis of iridescence in African starlings.</title>
        <authorList>
            <person name="Rubenstein D.R."/>
        </authorList>
    </citation>
    <scope>NUCLEOTIDE SEQUENCE</scope>
    <source>
        <strain evidence="2">SS15</strain>
        <tissue evidence="2">Liver</tissue>
    </source>
</reference>
<evidence type="ECO:0000313" key="4">
    <source>
        <dbReference type="Proteomes" id="UP000618051"/>
    </source>
</evidence>
<dbReference type="PANTHER" id="PTHR33962:SF1">
    <property type="entry name" value="RECQ-MEDIATED GENOME INSTABILITY PROTEIN 2"/>
    <property type="match status" value="1"/>
</dbReference>
<dbReference type="GO" id="GO:0033045">
    <property type="term" value="P:regulation of sister chromatid segregation"/>
    <property type="evidence" value="ECO:0007669"/>
    <property type="project" value="TreeGrafter"/>
</dbReference>
<dbReference type="Gene3D" id="2.40.50.140">
    <property type="entry name" value="Nucleic acid-binding proteins"/>
    <property type="match status" value="1"/>
</dbReference>
<organism evidence="2">
    <name type="scientific">Lamprotornis superbus</name>
    <dbReference type="NCBI Taxonomy" id="245042"/>
    <lineage>
        <taxon>Eukaryota</taxon>
        <taxon>Metazoa</taxon>
        <taxon>Chordata</taxon>
        <taxon>Craniata</taxon>
        <taxon>Vertebrata</taxon>
        <taxon>Euteleostomi</taxon>
        <taxon>Archelosauria</taxon>
        <taxon>Archosauria</taxon>
        <taxon>Dinosauria</taxon>
        <taxon>Saurischia</taxon>
        <taxon>Theropoda</taxon>
        <taxon>Coelurosauria</taxon>
        <taxon>Aves</taxon>
        <taxon>Neognathae</taxon>
        <taxon>Neoaves</taxon>
        <taxon>Telluraves</taxon>
        <taxon>Australaves</taxon>
        <taxon>Passeriformes</taxon>
        <taxon>Sturnidae</taxon>
        <taxon>Lamprotornis</taxon>
    </lineage>
</organism>
<dbReference type="EMBL" id="JADDUC010000126">
    <property type="protein sequence ID" value="KAG0117925.1"/>
    <property type="molecule type" value="Genomic_DNA"/>
</dbReference>
<reference evidence="3 4" key="2">
    <citation type="journal article" date="2021" name="J. Hered.">
        <title>Feather Gene Expression Elucidates the Developmental Basis of Plumage Iridescence in African Starlings.</title>
        <authorList>
            <person name="Rubenstein D.R."/>
            <person name="Corvelo A."/>
            <person name="MacManes M.D."/>
            <person name="Maia R."/>
            <person name="Narzisi G."/>
            <person name="Rousaki A."/>
            <person name="Vandenabeele P."/>
            <person name="Shawkey M.D."/>
            <person name="Solomon J."/>
        </authorList>
    </citation>
    <scope>NUCLEOTIDE SEQUENCE [LARGE SCALE GENOMIC DNA]</scope>
    <source>
        <strain evidence="3">SS15</strain>
    </source>
</reference>
<evidence type="ECO:0000256" key="1">
    <source>
        <dbReference type="SAM" id="MobiDB-lite"/>
    </source>
</evidence>
<name>A0A835NN13_9PASS</name>
<dbReference type="GO" id="GO:0005829">
    <property type="term" value="C:cytosol"/>
    <property type="evidence" value="ECO:0007669"/>
    <property type="project" value="TreeGrafter"/>
</dbReference>
<gene>
    <name evidence="3" type="ORF">IHE44_0004283</name>
    <name evidence="2" type="ORF">IHE44_002120</name>
</gene>
<sequence length="990" mass="109359">MQGTVLEVQRGAEGGSARLQDGSGAFTVLGVEQVPQGRPCLSAGKYVMVMGVVRSCSPEPVLRAIKMTDLSENPVHKNMWNLEVEDLHRNIGLFYVNTPGVNQSEGLGSVKCPGSGGVQLSPRGQRGFQLPCGSRENELAVYSVLALILQQSHTQSPPVVQPWPCAGGALLTKLEEPRFICTLFTGITISPPHARKTSSSGFEVASYRCLHLIRFGDRWQQAFENETPVSGCKTHTWPAESVAQPPQAVMSTLDLSSRPSQSLAKKEESERKKYKRALTESVKLKMLSKSGLNTCKRLEKPTLNAMTSRQLWEESSVKGDDATHIRIDSVPANLSNSCPLVLSQLLSFLQHEYIPLGVLKTPGFVLQELLDKKKCQVVRVQKENTIWKGSGEIPAVLPPLCPVSRAHCSSVRHTNAVPSSHSTRGANLQPQACGKSWSKLFSHESKLSFWTLLKNKGSTWTPLPQNSKHSPQCLYVMSQFVVKRDNIEVLDKVQFFCNLLSSIIHPEKGDEDCLMEKSPQFNNSGTPPVFIVHIDLQVQHFPSIGMKILIAGCEVKFLFCTLYLKAEKFGSFVILQMNLVLHKLIPQRDHFTIAMQNISPKTIKCGCLKNKDISLAEPGQTAFHCAAAQHRVFPIVHFHLGGNPRCTHFMFQTMRPQSLMLLEESNGVNSKNTWKKCYRKKRNDYAVVELGVTSASQRNSTVGKTKRAFRLSTREPPVSEMLPVEGTPNLRQCQEGIRELRQYITHPAGAGNAAEGVDGGEADFQGMAPPGSARAQRRSQRSRCQARVPDGFQHQLHLYTQSNKQQEALQLLLKDAAPPHPYSSLTSVSSAPRLRALKVQIQVSFFIANSNINLKPTELISIQAMTQVSHSHCFKKRKSDCKRIDRRALDVSQYLRQQFSVTTMHTTGIQMNNKPKCNSVANPLRGWGPSQISSQGAVCAAAAEPTWPIWSCSTAPATAAQSKMMASNPVAIEITSSDQKVSLSTYTENS</sequence>
<dbReference type="GO" id="GO:0043007">
    <property type="term" value="P:maintenance of rDNA"/>
    <property type="evidence" value="ECO:0007669"/>
    <property type="project" value="TreeGrafter"/>
</dbReference>
<dbReference type="Pfam" id="PF16100">
    <property type="entry name" value="RMI2"/>
    <property type="match status" value="1"/>
</dbReference>
<dbReference type="GO" id="GO:0016607">
    <property type="term" value="C:nuclear speck"/>
    <property type="evidence" value="ECO:0007669"/>
    <property type="project" value="TreeGrafter"/>
</dbReference>
<dbReference type="InterPro" id="IPR032245">
    <property type="entry name" value="RMI2"/>
</dbReference>
<keyword evidence="4" id="KW-1185">Reference proteome</keyword>
<dbReference type="GO" id="GO:2000042">
    <property type="term" value="P:negative regulation of double-strand break repair via homologous recombination"/>
    <property type="evidence" value="ECO:0007669"/>
    <property type="project" value="TreeGrafter"/>
</dbReference>
<dbReference type="OrthoDB" id="10024265at2759"/>
<dbReference type="GO" id="GO:0006281">
    <property type="term" value="P:DNA repair"/>
    <property type="evidence" value="ECO:0007669"/>
    <property type="project" value="TreeGrafter"/>
</dbReference>
<dbReference type="EMBL" id="JADDUC020000017">
    <property type="protein sequence ID" value="KAI1233835.1"/>
    <property type="molecule type" value="Genomic_DNA"/>
</dbReference>
<dbReference type="InterPro" id="IPR012340">
    <property type="entry name" value="NA-bd_OB-fold"/>
</dbReference>
<evidence type="ECO:0000313" key="3">
    <source>
        <dbReference type="EMBL" id="KAI1233835.1"/>
    </source>
</evidence>
<feature type="region of interest" description="Disordered" evidence="1">
    <location>
        <begin position="751"/>
        <end position="781"/>
    </location>
</feature>
<comment type="caution">
    <text evidence="2">The sequence shown here is derived from an EMBL/GenBank/DDBJ whole genome shotgun (WGS) entry which is preliminary data.</text>
</comment>
<reference evidence="3" key="3">
    <citation type="submission" date="2022-01" db="EMBL/GenBank/DDBJ databases">
        <authorList>
            <person name="Rubenstein D.R."/>
        </authorList>
    </citation>
    <scope>NUCLEOTIDE SEQUENCE</scope>
    <source>
        <strain evidence="3">SS15</strain>
        <tissue evidence="3">Liver</tissue>
    </source>
</reference>